<dbReference type="InterPro" id="IPR045735">
    <property type="entry name" value="Spore_III_AA_AAA+_ATPase"/>
</dbReference>
<proteinExistence type="predicted"/>
<gene>
    <name evidence="4" type="primary">spoIIIAA</name>
    <name evidence="4" type="ORF">CR194_02080</name>
</gene>
<dbReference type="SMART" id="SM00382">
    <property type="entry name" value="AAA"/>
    <property type="match status" value="1"/>
</dbReference>
<keyword evidence="5" id="KW-1185">Reference proteome</keyword>
<dbReference type="NCBIfam" id="TIGR02858">
    <property type="entry name" value="spore_III_AA"/>
    <property type="match status" value="1"/>
</dbReference>
<evidence type="ECO:0000313" key="4">
    <source>
        <dbReference type="EMBL" id="PYZ94344.1"/>
    </source>
</evidence>
<reference evidence="4 5" key="1">
    <citation type="submission" date="2017-10" db="EMBL/GenBank/DDBJ databases">
        <title>Bacillus sp. nov., a halophilic bacterium isolated from a Keqin Lake.</title>
        <authorList>
            <person name="Wang H."/>
        </authorList>
    </citation>
    <scope>NUCLEOTIDE SEQUENCE [LARGE SCALE GENOMIC DNA]</scope>
    <source>
        <strain evidence="4 5">KQ-12</strain>
    </source>
</reference>
<dbReference type="OrthoDB" id="9768243at2"/>
<name>A0A323TK67_9BACI</name>
<dbReference type="Gene3D" id="3.40.50.300">
    <property type="entry name" value="P-loop containing nucleotide triphosphate hydrolases"/>
    <property type="match status" value="1"/>
</dbReference>
<sequence>MDEILRIVPKSIREFVERDCINETTSIEEIRLRVGRPVEIVRTGRNQLAKRIQPPVFSKNDASLMMGLLSQHSLYRLEEELRRGYITIAGGHRVGIAGRVVVEHGEVKGLREIGSFNIRVAKEKKGVCAPYIKEIYKNGKWLNTLIVGPPKTGKTTLLRDVARHISEGVLEKNIAAQNVAIVDERSEIAGCIHGVPQHQFGMKVDVLDACPKAEGMMMMIRSMSPDVLVVDEIGREDDGKALMEAVYAGVAVIATVHGTSLSEVKQRPMIRQLIDHCAFHLVIELTEVAKKGKCKNLLPSSLKTNQGIRL</sequence>
<comment type="caution">
    <text evidence="4">The sequence shown here is derived from an EMBL/GenBank/DDBJ whole genome shotgun (WGS) entry which is preliminary data.</text>
</comment>
<dbReference type="Pfam" id="PF19568">
    <property type="entry name" value="Spore_III_AA"/>
    <property type="match status" value="1"/>
</dbReference>
<dbReference type="SUPFAM" id="SSF52540">
    <property type="entry name" value="P-loop containing nucleoside triphosphate hydrolases"/>
    <property type="match status" value="1"/>
</dbReference>
<keyword evidence="1" id="KW-0547">Nucleotide-binding</keyword>
<dbReference type="InterPro" id="IPR027417">
    <property type="entry name" value="P-loop_NTPase"/>
</dbReference>
<dbReference type="PANTHER" id="PTHR20953">
    <property type="entry name" value="KINASE-RELATED"/>
    <property type="match status" value="1"/>
</dbReference>
<dbReference type="GO" id="GO:0005524">
    <property type="term" value="F:ATP binding"/>
    <property type="evidence" value="ECO:0007669"/>
    <property type="project" value="UniProtKB-KW"/>
</dbReference>
<dbReference type="RefSeq" id="WP_110607978.1">
    <property type="nucleotide sequence ID" value="NZ_PDOD01000001.1"/>
</dbReference>
<accession>A0A323TK67</accession>
<dbReference type="Proteomes" id="UP000248214">
    <property type="component" value="Unassembled WGS sequence"/>
</dbReference>
<evidence type="ECO:0000313" key="5">
    <source>
        <dbReference type="Proteomes" id="UP000248214"/>
    </source>
</evidence>
<dbReference type="InterPro" id="IPR003593">
    <property type="entry name" value="AAA+_ATPase"/>
</dbReference>
<dbReference type="InterPro" id="IPR014217">
    <property type="entry name" value="Spore_III_AA"/>
</dbReference>
<evidence type="ECO:0000256" key="2">
    <source>
        <dbReference type="ARBA" id="ARBA00022840"/>
    </source>
</evidence>
<evidence type="ECO:0000259" key="3">
    <source>
        <dbReference type="SMART" id="SM00382"/>
    </source>
</evidence>
<feature type="domain" description="AAA+ ATPase" evidence="3">
    <location>
        <begin position="140"/>
        <end position="284"/>
    </location>
</feature>
<dbReference type="EMBL" id="PDOD01000001">
    <property type="protein sequence ID" value="PYZ94344.1"/>
    <property type="molecule type" value="Genomic_DNA"/>
</dbReference>
<dbReference type="PANTHER" id="PTHR20953:SF3">
    <property type="entry name" value="P-LOOP CONTAINING NUCLEOSIDE TRIPHOSPHATE HYDROLASES SUPERFAMILY PROTEIN"/>
    <property type="match status" value="1"/>
</dbReference>
<protein>
    <submittedName>
        <fullName evidence="4">Stage III sporulation protein AA</fullName>
    </submittedName>
</protein>
<organism evidence="4 5">
    <name type="scientific">Salipaludibacillus keqinensis</name>
    <dbReference type="NCBI Taxonomy" id="2045207"/>
    <lineage>
        <taxon>Bacteria</taxon>
        <taxon>Bacillati</taxon>
        <taxon>Bacillota</taxon>
        <taxon>Bacilli</taxon>
        <taxon>Bacillales</taxon>
        <taxon>Bacillaceae</taxon>
    </lineage>
</organism>
<evidence type="ECO:0000256" key="1">
    <source>
        <dbReference type="ARBA" id="ARBA00022741"/>
    </source>
</evidence>
<dbReference type="AlphaFoldDB" id="A0A323TK67"/>
<dbReference type="CDD" id="cd00009">
    <property type="entry name" value="AAA"/>
    <property type="match status" value="1"/>
</dbReference>
<keyword evidence="2" id="KW-0067">ATP-binding</keyword>